<dbReference type="InterPro" id="IPR007711">
    <property type="entry name" value="HigB-1"/>
</dbReference>
<dbReference type="RefSeq" id="WP_379855027.1">
    <property type="nucleotide sequence ID" value="NZ_JBHZPZ010000010.1"/>
</dbReference>
<dbReference type="PANTHER" id="PTHR40266:SF2">
    <property type="entry name" value="TOXIN HIGB-1"/>
    <property type="match status" value="1"/>
</dbReference>
<dbReference type="InterPro" id="IPR035093">
    <property type="entry name" value="RelE/ParE_toxin_dom_sf"/>
</dbReference>
<dbReference type="SUPFAM" id="SSF143011">
    <property type="entry name" value="RelE-like"/>
    <property type="match status" value="1"/>
</dbReference>
<dbReference type="PANTHER" id="PTHR40266">
    <property type="entry name" value="TOXIN HIGB-1"/>
    <property type="match status" value="1"/>
</dbReference>
<protein>
    <submittedName>
        <fullName evidence="1">Type II toxin-antitoxin system RelE/ParE family toxin</fullName>
    </submittedName>
</protein>
<name>A0ABW6HWI5_9FLAO</name>
<gene>
    <name evidence="1" type="ORF">ACFX5E_09825</name>
</gene>
<proteinExistence type="predicted"/>
<dbReference type="Proteomes" id="UP001600109">
    <property type="component" value="Unassembled WGS sequence"/>
</dbReference>
<keyword evidence="2" id="KW-1185">Reference proteome</keyword>
<dbReference type="Pfam" id="PF05015">
    <property type="entry name" value="HigB-like_toxin"/>
    <property type="match status" value="1"/>
</dbReference>
<dbReference type="Gene3D" id="3.30.2310.20">
    <property type="entry name" value="RelE-like"/>
    <property type="match status" value="1"/>
</dbReference>
<comment type="caution">
    <text evidence="1">The sequence shown here is derived from an EMBL/GenBank/DDBJ whole genome shotgun (WGS) entry which is preliminary data.</text>
</comment>
<accession>A0ABW6HWI5</accession>
<dbReference type="EMBL" id="JBHZPZ010000010">
    <property type="protein sequence ID" value="MFE3868368.1"/>
    <property type="molecule type" value="Genomic_DNA"/>
</dbReference>
<evidence type="ECO:0000313" key="1">
    <source>
        <dbReference type="EMBL" id="MFE3868368.1"/>
    </source>
</evidence>
<sequence length="122" mass="14431">MIISFGSKETEKIWNGIVVKKPSIETHKKKYFSSDEITKWAPDDPRQITAFPEEIQQIGRRKLRMLNNSLDLIDLRIPPSNRLERLNGNLKDYYSIRINSQWRIIFIWENGNASLVEIVDYH</sequence>
<organism evidence="1 2">
    <name type="scientific">Flavobacterium xylosi</name>
    <dbReference type="NCBI Taxonomy" id="3230415"/>
    <lineage>
        <taxon>Bacteria</taxon>
        <taxon>Pseudomonadati</taxon>
        <taxon>Bacteroidota</taxon>
        <taxon>Flavobacteriia</taxon>
        <taxon>Flavobacteriales</taxon>
        <taxon>Flavobacteriaceae</taxon>
        <taxon>Flavobacterium</taxon>
    </lineage>
</organism>
<evidence type="ECO:0000313" key="2">
    <source>
        <dbReference type="Proteomes" id="UP001600109"/>
    </source>
</evidence>
<reference evidence="1 2" key="1">
    <citation type="submission" date="2024-06" db="EMBL/GenBank/DDBJ databases">
        <title>Flavobacterium spp. isolated from glacier.</title>
        <authorList>
            <person name="Han D."/>
        </authorList>
    </citation>
    <scope>NUCLEOTIDE SEQUENCE [LARGE SCALE GENOMIC DNA]</scope>
    <source>
        <strain evidence="1 2">LS2P90</strain>
    </source>
</reference>